<evidence type="ECO:0000313" key="3">
    <source>
        <dbReference type="EMBL" id="QNL43797.1"/>
    </source>
</evidence>
<dbReference type="InterPro" id="IPR036890">
    <property type="entry name" value="HATPase_C_sf"/>
</dbReference>
<feature type="transmembrane region" description="Helical" evidence="1">
    <location>
        <begin position="166"/>
        <end position="186"/>
    </location>
</feature>
<feature type="transmembrane region" description="Helical" evidence="1">
    <location>
        <begin position="104"/>
        <end position="126"/>
    </location>
</feature>
<feature type="transmembrane region" description="Helical" evidence="1">
    <location>
        <begin position="201"/>
        <end position="222"/>
    </location>
</feature>
<keyword evidence="1" id="KW-0812">Transmembrane</keyword>
<feature type="transmembrane region" description="Helical" evidence="1">
    <location>
        <begin position="50"/>
        <end position="68"/>
    </location>
</feature>
<keyword evidence="3" id="KW-0808">Transferase</keyword>
<feature type="transmembrane region" description="Helical" evidence="1">
    <location>
        <begin position="20"/>
        <end position="38"/>
    </location>
</feature>
<dbReference type="SUPFAM" id="SSF55874">
    <property type="entry name" value="ATPase domain of HSP90 chaperone/DNA topoisomerase II/histidine kinase"/>
    <property type="match status" value="1"/>
</dbReference>
<accession>A0A7G9B2L6</accession>
<evidence type="ECO:0000259" key="2">
    <source>
        <dbReference type="Pfam" id="PF14501"/>
    </source>
</evidence>
<dbReference type="KEGG" id="ohi:H8790_10010"/>
<dbReference type="InterPro" id="IPR032834">
    <property type="entry name" value="NatK-like_C"/>
</dbReference>
<keyword evidence="3" id="KW-0418">Kinase</keyword>
<dbReference type="RefSeq" id="WP_187332388.1">
    <property type="nucleotide sequence ID" value="NZ_CP060490.1"/>
</dbReference>
<keyword evidence="1" id="KW-0472">Membrane</keyword>
<keyword evidence="4" id="KW-1185">Reference proteome</keyword>
<proteinExistence type="predicted"/>
<feature type="transmembrane region" description="Helical" evidence="1">
    <location>
        <begin position="132"/>
        <end position="154"/>
    </location>
</feature>
<sequence>MPEMTFFNGLVTLDALGERAFWRMLLVVPVTLFAFYCLIPHRMNTKKARLSLLGAYCILWLNFMFSHLRIFPSPAAGMLGSVLQGAVEYIAYPVHISKYRDQRTLFLMFTIWIIGAQVDALANLFYQEWHPIFLHALLTCMFFLLLLGYFVIFQRSEIWASTESQPTGWVMLSALLGLICIALLLFRCYPDPLSRKVQNPFGVLLMSILLPAFYRVLFHTLAVQRNQARLKQDAALLQTQIHMVQEQERQMERHVREQAVARHDQRHFLQAVLAYLDAGDAEGARAEIRTQLERGEKSVDRYCEDPVFNQLLAYYVQWAKTENIRFSIQAFMPEVGPGRRIGLMMALCNSLENAIHAAIQVPEPERQIRLILHHKGHQVYFEISNSYHGTLQLNPDTGLPSTDRPGHGLGLQSIASLSVQPPVCTAEDGIFTLRMLI</sequence>
<evidence type="ECO:0000256" key="1">
    <source>
        <dbReference type="SAM" id="Phobius"/>
    </source>
</evidence>
<dbReference type="EMBL" id="CP060490">
    <property type="protein sequence ID" value="QNL43797.1"/>
    <property type="molecule type" value="Genomic_DNA"/>
</dbReference>
<protein>
    <submittedName>
        <fullName evidence="3">Sensor histidine kinase</fullName>
    </submittedName>
</protein>
<feature type="domain" description="Sensor histidine kinase NatK-like C-terminal" evidence="2">
    <location>
        <begin position="343"/>
        <end position="417"/>
    </location>
</feature>
<evidence type="ECO:0000313" key="4">
    <source>
        <dbReference type="Proteomes" id="UP000515960"/>
    </source>
</evidence>
<gene>
    <name evidence="3" type="ORF">H8790_10010</name>
</gene>
<dbReference type="GO" id="GO:0016301">
    <property type="term" value="F:kinase activity"/>
    <property type="evidence" value="ECO:0007669"/>
    <property type="project" value="UniProtKB-KW"/>
</dbReference>
<feature type="transmembrane region" description="Helical" evidence="1">
    <location>
        <begin position="74"/>
        <end position="92"/>
    </location>
</feature>
<name>A0A7G9B2L6_9FIRM</name>
<keyword evidence="1" id="KW-1133">Transmembrane helix</keyword>
<dbReference type="AlphaFoldDB" id="A0A7G9B2L6"/>
<reference evidence="3 4" key="1">
    <citation type="submission" date="2020-08" db="EMBL/GenBank/DDBJ databases">
        <authorList>
            <person name="Liu C."/>
            <person name="Sun Q."/>
        </authorList>
    </citation>
    <scope>NUCLEOTIDE SEQUENCE [LARGE SCALE GENOMIC DNA]</scope>
    <source>
        <strain evidence="3 4">NSJ-62</strain>
    </source>
</reference>
<dbReference type="Proteomes" id="UP000515960">
    <property type="component" value="Chromosome"/>
</dbReference>
<organism evidence="3 4">
    <name type="scientific">Oscillibacter hominis</name>
    <dbReference type="NCBI Taxonomy" id="2763056"/>
    <lineage>
        <taxon>Bacteria</taxon>
        <taxon>Bacillati</taxon>
        <taxon>Bacillota</taxon>
        <taxon>Clostridia</taxon>
        <taxon>Eubacteriales</taxon>
        <taxon>Oscillospiraceae</taxon>
        <taxon>Oscillibacter</taxon>
    </lineage>
</organism>
<dbReference type="Gene3D" id="3.30.565.10">
    <property type="entry name" value="Histidine kinase-like ATPase, C-terminal domain"/>
    <property type="match status" value="1"/>
</dbReference>
<dbReference type="Pfam" id="PF14501">
    <property type="entry name" value="HATPase_c_5"/>
    <property type="match status" value="1"/>
</dbReference>